<feature type="domain" description="PepSY" evidence="2">
    <location>
        <begin position="103"/>
        <end position="160"/>
    </location>
</feature>
<keyword evidence="1" id="KW-0732">Signal</keyword>
<evidence type="ECO:0000259" key="2">
    <source>
        <dbReference type="Pfam" id="PF03413"/>
    </source>
</evidence>
<organism evidence="3 4">
    <name type="scientific">Terrisporobacter hibernicus</name>
    <dbReference type="NCBI Taxonomy" id="2813371"/>
    <lineage>
        <taxon>Bacteria</taxon>
        <taxon>Bacillati</taxon>
        <taxon>Bacillota</taxon>
        <taxon>Clostridia</taxon>
        <taxon>Peptostreptococcales</taxon>
        <taxon>Peptostreptococcaceae</taxon>
        <taxon>Terrisporobacter</taxon>
    </lineage>
</organism>
<dbReference type="Gene3D" id="3.10.450.40">
    <property type="match status" value="4"/>
</dbReference>
<name>A0AAX2ZIY1_9FIRM</name>
<feature type="domain" description="PepSY" evidence="2">
    <location>
        <begin position="241"/>
        <end position="296"/>
    </location>
</feature>
<evidence type="ECO:0000256" key="1">
    <source>
        <dbReference type="SAM" id="SignalP"/>
    </source>
</evidence>
<dbReference type="Proteomes" id="UP001198983">
    <property type="component" value="Chromosome"/>
</dbReference>
<proteinExistence type="predicted"/>
<gene>
    <name evidence="3" type="ORF">JW646_02575</name>
</gene>
<evidence type="ECO:0000313" key="4">
    <source>
        <dbReference type="Proteomes" id="UP001198983"/>
    </source>
</evidence>
<sequence length="302" mass="33691">MKLNKMVAVALGVILTSSTALSQVGAADAASKLIGSTKAKEIMLKKVPGAKIVKFRLDNDNTPEYEGELTKGSYKYEIDVNAKSGKVTDYEKETIRTSSSKYIGEAKAKEIMLKKVPGAEIVKFKLDKDDTAEYEGELRKGNYEYEISVNAKTGKITDYEKEIIKTSSSKYIGEAKAKEIMLKKVPGAEIVKFKLDKDDTAEYEGELRKGNYEYEISVNAKTGKITDYEKEIIKTSSKKLIGESKAKEIMLKKVPGAKIVKFELDNDKTPEYEGELKKGNYEYEITVNAITGKITEFEKDND</sequence>
<dbReference type="RefSeq" id="WP_148557809.1">
    <property type="nucleotide sequence ID" value="NZ_CP081135.1"/>
</dbReference>
<dbReference type="AlphaFoldDB" id="A0AAX2ZIY1"/>
<feature type="signal peptide" evidence="1">
    <location>
        <begin position="1"/>
        <end position="22"/>
    </location>
</feature>
<protein>
    <submittedName>
        <fullName evidence="3">PepSY domain-containing protein</fullName>
    </submittedName>
</protein>
<evidence type="ECO:0000313" key="3">
    <source>
        <dbReference type="EMBL" id="UEL48357.1"/>
    </source>
</evidence>
<dbReference type="EMBL" id="CP081135">
    <property type="protein sequence ID" value="UEL48357.1"/>
    <property type="molecule type" value="Genomic_DNA"/>
</dbReference>
<feature type="chain" id="PRO_5043768933" evidence="1">
    <location>
        <begin position="23"/>
        <end position="302"/>
    </location>
</feature>
<reference evidence="3 4" key="1">
    <citation type="journal article" date="2023" name="Int. J. Syst. Evol. Microbiol.">
        <title>Terrisporobacter hibernicus sp. nov., isolated from bovine faeces in Northern Ireland.</title>
        <authorList>
            <person name="Mitchell M."/>
            <person name="Nguyen S.V."/>
            <person name="Connor M."/>
            <person name="Fairley D.J."/>
            <person name="Donoghue O."/>
            <person name="Marshall H."/>
            <person name="Koolman L."/>
            <person name="McMullan G."/>
            <person name="Schaffer K.E."/>
            <person name="McGrath J.W."/>
            <person name="Fanning S."/>
        </authorList>
    </citation>
    <scope>NUCLEOTIDE SEQUENCE [LARGE SCALE GENOMIC DNA]</scope>
    <source>
        <strain evidence="3 4">MCA3</strain>
    </source>
</reference>
<feature type="domain" description="PepSY" evidence="2">
    <location>
        <begin position="172"/>
        <end position="229"/>
    </location>
</feature>
<dbReference type="InterPro" id="IPR025711">
    <property type="entry name" value="PepSY"/>
</dbReference>
<accession>A0AAX2ZIY1</accession>
<keyword evidence="4" id="KW-1185">Reference proteome</keyword>
<dbReference type="Pfam" id="PF03413">
    <property type="entry name" value="PepSY"/>
    <property type="match status" value="4"/>
</dbReference>
<feature type="domain" description="PepSY" evidence="2">
    <location>
        <begin position="36"/>
        <end position="91"/>
    </location>
</feature>
<dbReference type="KEGG" id="tem:JW646_02575"/>